<dbReference type="Gene3D" id="1.20.140.10">
    <property type="entry name" value="Butyryl-CoA Dehydrogenase, subunit A, domain 3"/>
    <property type="match status" value="1"/>
</dbReference>
<comment type="caution">
    <text evidence="8">The sequence shown here is derived from an EMBL/GenBank/DDBJ whole genome shotgun (WGS) entry which is preliminary data.</text>
</comment>
<comment type="cofactor">
    <cofactor evidence="1">
        <name>FAD</name>
        <dbReference type="ChEBI" id="CHEBI:57692"/>
    </cofactor>
</comment>
<dbReference type="Pfam" id="PF02771">
    <property type="entry name" value="Acyl-CoA_dh_N"/>
    <property type="match status" value="1"/>
</dbReference>
<reference evidence="8 9" key="1">
    <citation type="submission" date="2023-11" db="EMBL/GenBank/DDBJ databases">
        <title>Actinomadura monticuli sp. nov., isolated from volcanic ash.</title>
        <authorList>
            <person name="Lee S.D."/>
            <person name="Yang H."/>
            <person name="Kim I.S."/>
        </authorList>
    </citation>
    <scope>NUCLEOTIDE SEQUENCE [LARGE SCALE GENOMIC DNA]</scope>
    <source>
        <strain evidence="8 9">DSM 45346</strain>
    </source>
</reference>
<evidence type="ECO:0000256" key="5">
    <source>
        <dbReference type="ARBA" id="ARBA00023002"/>
    </source>
</evidence>
<dbReference type="InterPro" id="IPR009075">
    <property type="entry name" value="AcylCo_DH/oxidase_C"/>
</dbReference>
<dbReference type="SUPFAM" id="SSF47203">
    <property type="entry name" value="Acyl-CoA dehydrogenase C-terminal domain-like"/>
    <property type="match status" value="1"/>
</dbReference>
<dbReference type="InterPro" id="IPR009100">
    <property type="entry name" value="AcylCoA_DH/oxidase_NM_dom_sf"/>
</dbReference>
<evidence type="ECO:0000256" key="3">
    <source>
        <dbReference type="ARBA" id="ARBA00022630"/>
    </source>
</evidence>
<accession>A0ABV4QRY8</accession>
<dbReference type="Pfam" id="PF00441">
    <property type="entry name" value="Acyl-CoA_dh_1"/>
    <property type="match status" value="1"/>
</dbReference>
<evidence type="ECO:0000313" key="8">
    <source>
        <dbReference type="EMBL" id="MFA1553349.1"/>
    </source>
</evidence>
<keyword evidence="3" id="KW-0285">Flavoprotein</keyword>
<dbReference type="SUPFAM" id="SSF56645">
    <property type="entry name" value="Acyl-CoA dehydrogenase NM domain-like"/>
    <property type="match status" value="1"/>
</dbReference>
<feature type="domain" description="Acyl-CoA dehydrogenase/oxidase C-terminal" evidence="6">
    <location>
        <begin position="199"/>
        <end position="313"/>
    </location>
</feature>
<keyword evidence="9" id="KW-1185">Reference proteome</keyword>
<dbReference type="InterPro" id="IPR013786">
    <property type="entry name" value="AcylCoA_DH/ox_N"/>
</dbReference>
<evidence type="ECO:0000259" key="7">
    <source>
        <dbReference type="Pfam" id="PF02771"/>
    </source>
</evidence>
<feature type="domain" description="Acyl-CoA dehydrogenase/oxidase N-terminal" evidence="7">
    <location>
        <begin position="7"/>
        <end position="105"/>
    </location>
</feature>
<keyword evidence="4" id="KW-0274">FAD</keyword>
<dbReference type="Proteomes" id="UP001569904">
    <property type="component" value="Unassembled WGS sequence"/>
</dbReference>
<evidence type="ECO:0000259" key="6">
    <source>
        <dbReference type="Pfam" id="PF00441"/>
    </source>
</evidence>
<proteinExistence type="inferred from homology"/>
<dbReference type="RefSeq" id="WP_371939746.1">
    <property type="nucleotide sequence ID" value="NZ_JAXCEH010000003.1"/>
</dbReference>
<comment type="similarity">
    <text evidence="2">Belongs to the acyl-CoA dehydrogenase family.</text>
</comment>
<dbReference type="InterPro" id="IPR036250">
    <property type="entry name" value="AcylCo_DH-like_C"/>
</dbReference>
<protein>
    <submittedName>
        <fullName evidence="8">Acyl-CoA dehydrogenase</fullName>
    </submittedName>
</protein>
<name>A0ABV4QRY8_9ACTN</name>
<evidence type="ECO:0000313" key="9">
    <source>
        <dbReference type="Proteomes" id="UP001569904"/>
    </source>
</evidence>
<organism evidence="8 9">
    <name type="scientific">Actinomadura chokoriensis</name>
    <dbReference type="NCBI Taxonomy" id="454156"/>
    <lineage>
        <taxon>Bacteria</taxon>
        <taxon>Bacillati</taxon>
        <taxon>Actinomycetota</taxon>
        <taxon>Actinomycetes</taxon>
        <taxon>Streptosporangiales</taxon>
        <taxon>Thermomonosporaceae</taxon>
        <taxon>Actinomadura</taxon>
    </lineage>
</organism>
<keyword evidence="5" id="KW-0560">Oxidoreductase</keyword>
<evidence type="ECO:0000256" key="4">
    <source>
        <dbReference type="ARBA" id="ARBA00022827"/>
    </source>
</evidence>
<dbReference type="PANTHER" id="PTHR43884:SF20">
    <property type="entry name" value="ACYL-COA DEHYDROGENASE FADE28"/>
    <property type="match status" value="1"/>
</dbReference>
<sequence length="345" mass="36035">MDVGLSTEQRQLVESFTALFAGASPPSRVREAEPLGFDAGLWDAVRSAGAVPMAAGEDAGGWGAEPLDLALVAEIHGRFLAPVPIVEAQVAVRLLARIGTPSAAAALAAALAGERTVTMAVHPVRDGVARLVPAGAVADDALVLDGDRLLLVPAGGPPVENIGSMPLADLPLGPDAETLAAGPEAAAAHEAAQDEFLLLAAAAQVGIAARALEIGVGYVRERRAWNVPIGSFQAVAHALADSAAAVDGARLLVHEAAWAATEDPGRFAELAAMAFGFATETARDATYRSLHFHGGYGFTDEYDVQLYYRRARAWAGVCLEPRAAYRRAADRRYGPAQMEKQWTFA</sequence>
<dbReference type="EMBL" id="JAXCEH010000003">
    <property type="protein sequence ID" value="MFA1553349.1"/>
    <property type="molecule type" value="Genomic_DNA"/>
</dbReference>
<dbReference type="PANTHER" id="PTHR43884">
    <property type="entry name" value="ACYL-COA DEHYDROGENASE"/>
    <property type="match status" value="1"/>
</dbReference>
<gene>
    <name evidence="8" type="ORF">SM436_06560</name>
</gene>
<evidence type="ECO:0000256" key="2">
    <source>
        <dbReference type="ARBA" id="ARBA00009347"/>
    </source>
</evidence>
<dbReference type="Gene3D" id="1.10.540.10">
    <property type="entry name" value="Acyl-CoA dehydrogenase/oxidase, N-terminal domain"/>
    <property type="match status" value="1"/>
</dbReference>
<dbReference type="InterPro" id="IPR037069">
    <property type="entry name" value="AcylCoA_DH/ox_N_sf"/>
</dbReference>
<evidence type="ECO:0000256" key="1">
    <source>
        <dbReference type="ARBA" id="ARBA00001974"/>
    </source>
</evidence>